<evidence type="ECO:0000313" key="5">
    <source>
        <dbReference type="Proteomes" id="UP001077662"/>
    </source>
</evidence>
<keyword evidence="1" id="KW-0812">Transmembrane</keyword>
<evidence type="ECO:0000313" key="3">
    <source>
        <dbReference type="EMBL" id="PPA91275.1"/>
    </source>
</evidence>
<dbReference type="AlphaFoldDB" id="A0AAP3DKZ0"/>
<feature type="transmembrane region" description="Helical" evidence="1">
    <location>
        <begin position="6"/>
        <end position="23"/>
    </location>
</feature>
<dbReference type="EMBL" id="JAPTNE010000026">
    <property type="protein sequence ID" value="MCZ0808930.1"/>
    <property type="molecule type" value="Genomic_DNA"/>
</dbReference>
<dbReference type="Proteomes" id="UP001077662">
    <property type="component" value="Unassembled WGS sequence"/>
</dbReference>
<gene>
    <name evidence="3" type="ORF">C4A77_23610</name>
    <name evidence="2" type="ORF">O0554_18750</name>
</gene>
<reference evidence="2" key="2">
    <citation type="submission" date="2022-09" db="EMBL/GenBank/DDBJ databases">
        <title>Genome analysis and characterization of larvicidal activity of Brevibacillus strains.</title>
        <authorList>
            <person name="Patrusheva E.V."/>
            <person name="Izotova A.O."/>
            <person name="Toshchakov S.V."/>
            <person name="Sineoky S.P."/>
        </authorList>
    </citation>
    <scope>NUCLEOTIDE SEQUENCE</scope>
    <source>
        <strain evidence="2">VKPM_B-13247</strain>
    </source>
</reference>
<organism evidence="2 5">
    <name type="scientific">Brevibacillus laterosporus</name>
    <name type="common">Bacillus laterosporus</name>
    <dbReference type="NCBI Taxonomy" id="1465"/>
    <lineage>
        <taxon>Bacteria</taxon>
        <taxon>Bacillati</taxon>
        <taxon>Bacillota</taxon>
        <taxon>Bacilli</taxon>
        <taxon>Bacillales</taxon>
        <taxon>Paenibacillaceae</taxon>
        <taxon>Brevibacillus</taxon>
    </lineage>
</organism>
<accession>A0AAP3DKZ0</accession>
<sequence>MVDPMPYFLIGAGLVVAIQPKTKRWNRRLSAHFAGNEKRMKQRANTFYLLGVSCVVVGCFLLLRK</sequence>
<evidence type="ECO:0000313" key="4">
    <source>
        <dbReference type="Proteomes" id="UP000239759"/>
    </source>
</evidence>
<dbReference type="EMBL" id="PRKQ01000043">
    <property type="protein sequence ID" value="PPA91275.1"/>
    <property type="molecule type" value="Genomic_DNA"/>
</dbReference>
<reference evidence="3 4" key="1">
    <citation type="submission" date="2018-02" db="EMBL/GenBank/DDBJ databases">
        <title>Comparative analysis of genomes of three Brevibacillus laterosporus strains producers of potent antimicrobials isolated from silage.</title>
        <authorList>
            <person name="Kojic M."/>
            <person name="Miljkovic M."/>
            <person name="Studholme D."/>
            <person name="Filipic B."/>
        </authorList>
    </citation>
    <scope>NUCLEOTIDE SEQUENCE [LARGE SCALE GENOMIC DNA]</scope>
    <source>
        <strain evidence="3 4">BGSP11</strain>
    </source>
</reference>
<feature type="transmembrane region" description="Helical" evidence="1">
    <location>
        <begin position="44"/>
        <end position="63"/>
    </location>
</feature>
<dbReference type="GeneID" id="61077822"/>
<evidence type="ECO:0000313" key="2">
    <source>
        <dbReference type="EMBL" id="MCZ0808930.1"/>
    </source>
</evidence>
<dbReference type="Proteomes" id="UP000239759">
    <property type="component" value="Unassembled WGS sequence"/>
</dbReference>
<comment type="caution">
    <text evidence="2">The sequence shown here is derived from an EMBL/GenBank/DDBJ whole genome shotgun (WGS) entry which is preliminary data.</text>
</comment>
<proteinExistence type="predicted"/>
<keyword evidence="1" id="KW-0472">Membrane</keyword>
<protein>
    <submittedName>
        <fullName evidence="2">Uncharacterized protein</fullName>
    </submittedName>
</protein>
<dbReference type="RefSeq" id="WP_018672740.1">
    <property type="nucleotide sequence ID" value="NZ_CP032410.1"/>
</dbReference>
<keyword evidence="1" id="KW-1133">Transmembrane helix</keyword>
<evidence type="ECO:0000256" key="1">
    <source>
        <dbReference type="SAM" id="Phobius"/>
    </source>
</evidence>
<name>A0AAP3DKZ0_BRELA</name>